<feature type="compositionally biased region" description="Basic and acidic residues" evidence="1">
    <location>
        <begin position="1"/>
        <end position="10"/>
    </location>
</feature>
<reference evidence="2" key="2">
    <citation type="submission" date="2021-02" db="EMBL/GenBank/DDBJ databases">
        <authorList>
            <person name="Kimball J.A."/>
            <person name="Haas M.W."/>
            <person name="Macchietto M."/>
            <person name="Kono T."/>
            <person name="Duquette J."/>
            <person name="Shao M."/>
        </authorList>
    </citation>
    <scope>NUCLEOTIDE SEQUENCE</scope>
    <source>
        <tissue evidence="2">Fresh leaf tissue</tissue>
    </source>
</reference>
<feature type="region of interest" description="Disordered" evidence="1">
    <location>
        <begin position="1"/>
        <end position="25"/>
    </location>
</feature>
<protein>
    <submittedName>
        <fullName evidence="2">Uncharacterized protein</fullName>
    </submittedName>
</protein>
<evidence type="ECO:0000313" key="2">
    <source>
        <dbReference type="EMBL" id="KAG8060752.1"/>
    </source>
</evidence>
<name>A0A8J5V5F6_ZIZPA</name>
<sequence length="83" mass="9734">MAPPKHEFKRDKKGRFQHHTQVDRSCLASSKRKQVLLALDSDSEDDSPQQVRDYLDILVQQLDIVIRKLDVLMDKLDMVIEKM</sequence>
<evidence type="ECO:0000256" key="1">
    <source>
        <dbReference type="SAM" id="MobiDB-lite"/>
    </source>
</evidence>
<evidence type="ECO:0000313" key="3">
    <source>
        <dbReference type="Proteomes" id="UP000729402"/>
    </source>
</evidence>
<organism evidence="2 3">
    <name type="scientific">Zizania palustris</name>
    <name type="common">Northern wild rice</name>
    <dbReference type="NCBI Taxonomy" id="103762"/>
    <lineage>
        <taxon>Eukaryota</taxon>
        <taxon>Viridiplantae</taxon>
        <taxon>Streptophyta</taxon>
        <taxon>Embryophyta</taxon>
        <taxon>Tracheophyta</taxon>
        <taxon>Spermatophyta</taxon>
        <taxon>Magnoliopsida</taxon>
        <taxon>Liliopsida</taxon>
        <taxon>Poales</taxon>
        <taxon>Poaceae</taxon>
        <taxon>BOP clade</taxon>
        <taxon>Oryzoideae</taxon>
        <taxon>Oryzeae</taxon>
        <taxon>Zizaniinae</taxon>
        <taxon>Zizania</taxon>
    </lineage>
</organism>
<proteinExistence type="predicted"/>
<dbReference type="Proteomes" id="UP000729402">
    <property type="component" value="Unassembled WGS sequence"/>
</dbReference>
<gene>
    <name evidence="2" type="ORF">GUJ93_ZPchr0002g25334</name>
</gene>
<reference evidence="2" key="1">
    <citation type="journal article" date="2021" name="bioRxiv">
        <title>Whole Genome Assembly and Annotation of Northern Wild Rice, Zizania palustris L., Supports a Whole Genome Duplication in the Zizania Genus.</title>
        <authorList>
            <person name="Haas M."/>
            <person name="Kono T."/>
            <person name="Macchietto M."/>
            <person name="Millas R."/>
            <person name="McGilp L."/>
            <person name="Shao M."/>
            <person name="Duquette J."/>
            <person name="Hirsch C.N."/>
            <person name="Kimball J."/>
        </authorList>
    </citation>
    <scope>NUCLEOTIDE SEQUENCE</scope>
    <source>
        <tissue evidence="2">Fresh leaf tissue</tissue>
    </source>
</reference>
<dbReference type="AlphaFoldDB" id="A0A8J5V5F6"/>
<accession>A0A8J5V5F6</accession>
<comment type="caution">
    <text evidence="2">The sequence shown here is derived from an EMBL/GenBank/DDBJ whole genome shotgun (WGS) entry which is preliminary data.</text>
</comment>
<dbReference type="EMBL" id="JAAALK010000287">
    <property type="protein sequence ID" value="KAG8060752.1"/>
    <property type="molecule type" value="Genomic_DNA"/>
</dbReference>
<keyword evidence="3" id="KW-1185">Reference proteome</keyword>